<dbReference type="PANTHER" id="PTHR37426">
    <property type="entry name" value="RIBOSOMAL RNA LARGE SUBUNIT METHYLTRANSFERASE J"/>
    <property type="match status" value="1"/>
</dbReference>
<dbReference type="GO" id="GO:0070475">
    <property type="term" value="P:rRNA base methylation"/>
    <property type="evidence" value="ECO:0007669"/>
    <property type="project" value="UniProtKB-UniRule"/>
</dbReference>
<protein>
    <recommendedName>
        <fullName evidence="1">Ribosomal RNA large subunit methyltransferase J</fullName>
        <ecNumber evidence="1">2.1.1.266</ecNumber>
    </recommendedName>
    <alternativeName>
        <fullName evidence="1">23S rRNA (adenine(2030)-N6)-methyltransferase</fullName>
    </alternativeName>
    <alternativeName>
        <fullName evidence="1">23S rRNA m6A2030 methyltransferase</fullName>
    </alternativeName>
</protein>
<feature type="binding site" evidence="1">
    <location>
        <position position="19"/>
    </location>
    <ligand>
        <name>S-adenosyl-L-methionine</name>
        <dbReference type="ChEBI" id="CHEBI:59789"/>
    </ligand>
</feature>
<reference evidence="3" key="2">
    <citation type="submission" date="2025-08" db="UniProtKB">
        <authorList>
            <consortium name="RefSeq"/>
        </authorList>
    </citation>
    <scope>IDENTIFICATION</scope>
</reference>
<keyword evidence="1" id="KW-0808">Transferase</keyword>
<gene>
    <name evidence="1" type="primary">rlmJ</name>
</gene>
<accession>A0A8B6X7R8</accession>
<feature type="active site" description="Proton acceptor" evidence="1">
    <location>
        <position position="164"/>
    </location>
</feature>
<feature type="site" description="Interaction with substrate rRNA" evidence="1">
    <location>
        <position position="4"/>
    </location>
</feature>
<dbReference type="EC" id="2.1.1.266" evidence="1"/>
<keyword evidence="2" id="KW-1185">Reference proteome</keyword>
<feature type="binding site" evidence="1">
    <location>
        <begin position="143"/>
        <end position="144"/>
    </location>
    <ligand>
        <name>S-adenosyl-L-methionine</name>
        <dbReference type="ChEBI" id="CHEBI:59789"/>
    </ligand>
</feature>
<dbReference type="HAMAP" id="MF_00934">
    <property type="entry name" value="23SrRNA_methyltr_J"/>
    <property type="match status" value="1"/>
</dbReference>
<dbReference type="InterPro" id="IPR029063">
    <property type="entry name" value="SAM-dependent_MTases_sf"/>
</dbReference>
<dbReference type="GO" id="GO:0003723">
    <property type="term" value="F:RNA binding"/>
    <property type="evidence" value="ECO:0007669"/>
    <property type="project" value="UniProtKB-UniRule"/>
</dbReference>
<dbReference type="GO" id="GO:0036307">
    <property type="term" value="F:23S rRNA (adenine(2030)-N(6))-methyltransferase activity"/>
    <property type="evidence" value="ECO:0007669"/>
    <property type="project" value="UniProtKB-UniRule"/>
</dbReference>
<feature type="binding site" evidence="1">
    <location>
        <position position="100"/>
    </location>
    <ligand>
        <name>S-adenosyl-L-methionine</name>
        <dbReference type="ChEBI" id="CHEBI:59789"/>
    </ligand>
</feature>
<keyword evidence="1" id="KW-0694">RNA-binding</keyword>
<dbReference type="InterPro" id="IPR007473">
    <property type="entry name" value="RlmJ"/>
</dbReference>
<name>A0A8B6X7R8_9BURK</name>
<dbReference type="Gene3D" id="3.40.50.150">
    <property type="entry name" value="Vaccinia Virus protein VP39"/>
    <property type="match status" value="1"/>
</dbReference>
<keyword evidence="1" id="KW-0698">rRNA processing</keyword>
<comment type="subunit">
    <text evidence="1">Monomer.</text>
</comment>
<comment type="catalytic activity">
    <reaction evidence="1">
        <text>adenosine(2030) in 23S rRNA + S-adenosyl-L-methionine = N(6)-methyladenosine(2030) in 23S rRNA + S-adenosyl-L-homocysteine + H(+)</text>
        <dbReference type="Rhea" id="RHEA:43736"/>
        <dbReference type="Rhea" id="RHEA-COMP:10668"/>
        <dbReference type="Rhea" id="RHEA-COMP:10669"/>
        <dbReference type="ChEBI" id="CHEBI:15378"/>
        <dbReference type="ChEBI" id="CHEBI:57856"/>
        <dbReference type="ChEBI" id="CHEBI:59789"/>
        <dbReference type="ChEBI" id="CHEBI:74411"/>
        <dbReference type="ChEBI" id="CHEBI:74449"/>
        <dbReference type="EC" id="2.1.1.266"/>
    </reaction>
</comment>
<feature type="binding site" evidence="1">
    <location>
        <position position="164"/>
    </location>
    <ligand>
        <name>S-adenosyl-L-methionine</name>
        <dbReference type="ChEBI" id="CHEBI:59789"/>
    </ligand>
</feature>
<dbReference type="OrthoDB" id="9791274at2"/>
<feature type="binding site" evidence="1">
    <location>
        <position position="42"/>
    </location>
    <ligand>
        <name>S-adenosyl-L-methionine</name>
        <dbReference type="ChEBI" id="CHEBI:59789"/>
    </ligand>
</feature>
<dbReference type="Pfam" id="PF04378">
    <property type="entry name" value="RsmJ"/>
    <property type="match status" value="1"/>
</dbReference>
<dbReference type="SUPFAM" id="SSF53335">
    <property type="entry name" value="S-adenosyl-L-methionine-dependent methyltransferases"/>
    <property type="match status" value="1"/>
</dbReference>
<evidence type="ECO:0000313" key="2">
    <source>
        <dbReference type="Proteomes" id="UP000675920"/>
    </source>
</evidence>
<comment type="similarity">
    <text evidence="1">Belongs to the RlmJ family.</text>
</comment>
<evidence type="ECO:0000313" key="3">
    <source>
        <dbReference type="RefSeq" id="WP_028312893.1"/>
    </source>
</evidence>
<sequence>MLAYRHAFHAGNHADVLKHLVLVQVMQYLAQKDTPYWLIDTHAGAGAYSLASSEAQKHGEYKDGIGRLWERSDLPEPVADYLRIVRDFNNGGALRDYPGSPAFAHMLLRDQDRLRMYELHPTDYRALAGMFKGQKHTEVHKADGFESLKSQLPPPSKRACVLIDPPYELRKDYDAVVSTLKDAMTRFPIGTYLVWYPKLKRRDTVMLPDRLKRLAPKGWLHAELTVAPPGEDGYGLLGSGMFVINPPWTLHAQLQATLPWLKATLAQYPGASWKLDQHAV</sequence>
<dbReference type="PANTHER" id="PTHR37426:SF1">
    <property type="entry name" value="RIBOSOMAL RNA LARGE SUBUNIT METHYLTRANSFERASE J"/>
    <property type="match status" value="1"/>
</dbReference>
<comment type="function">
    <text evidence="1">Specifically methylates the adenine in position 2030 of 23S rRNA.</text>
</comment>
<dbReference type="AlphaFoldDB" id="A0A8B6X7R8"/>
<dbReference type="Proteomes" id="UP000675920">
    <property type="component" value="Unplaced"/>
</dbReference>
<keyword evidence="1" id="KW-0489">Methyltransferase</keyword>
<dbReference type="GO" id="GO:0005829">
    <property type="term" value="C:cytosol"/>
    <property type="evidence" value="ECO:0007669"/>
    <property type="project" value="TreeGrafter"/>
</dbReference>
<reference evidence="3" key="1">
    <citation type="journal article" date="2013" name="Nucleic Acids Res.">
        <title>Structural and functional insights into the molecular mechanism of rRNA m6A methyltransferase RlmJ.</title>
        <authorList>
            <person name="Punekar A.S."/>
            <person name="Liljeruhm J."/>
            <person name="Shepherd T.R."/>
            <person name="Forster A.C."/>
            <person name="Selmer M."/>
        </authorList>
    </citation>
    <scope>NUCLEOTIDE SEQUENCE</scope>
</reference>
<dbReference type="RefSeq" id="WP_028312893.1">
    <property type="nucleotide sequence ID" value="NZ_KI519499.1"/>
</dbReference>
<proteinExistence type="inferred from homology"/>
<feature type="binding site" evidence="1">
    <location>
        <position position="118"/>
    </location>
    <ligand>
        <name>S-adenosyl-L-methionine</name>
        <dbReference type="ChEBI" id="CHEBI:59789"/>
    </ligand>
</feature>
<evidence type="ECO:0000256" key="1">
    <source>
        <dbReference type="HAMAP-Rule" id="MF_00934"/>
    </source>
</evidence>
<organism evidence="2 3">
    <name type="scientific">Derxia gummosa DSM 723</name>
    <dbReference type="NCBI Taxonomy" id="1121388"/>
    <lineage>
        <taxon>Bacteria</taxon>
        <taxon>Pseudomonadati</taxon>
        <taxon>Pseudomonadota</taxon>
        <taxon>Betaproteobacteria</taxon>
        <taxon>Burkholderiales</taxon>
        <taxon>Alcaligenaceae</taxon>
        <taxon>Derxia</taxon>
    </lineage>
</organism>
<keyword evidence="1" id="KW-0949">S-adenosyl-L-methionine</keyword>